<dbReference type="OrthoDB" id="191465at2"/>
<evidence type="ECO:0000256" key="3">
    <source>
        <dbReference type="ARBA" id="ARBA00022741"/>
    </source>
</evidence>
<sequence length="436" mass="44582">MARTAQVGFVADDLTGAADVLAQAHAEGLDAALVLDAAHPLPDDVDVVGIAGPLRSLDAPALEAEARRGFAALAARDLRVVIDKVCSTFDSSPTIGSIGASIAAMRATWPGRGAVPVVPAQPEFGRYTAFSQHFGTHGGAVHRLDRHPVMATHPSTPMREADLRRVLQEQLSGHPAIDGLHLPALADPHALRDAWTALAATDAPAFVVDAVTPEHMDAVATTLLDEADRGSAPALVVGSGGIMAALARALRRTPRIAPPTTSPSGPVLVVSASASATTAAQLDDALAVGFVEVAIPADAFGDPTSEADSAWSRAVEDALAAGHHVVAHTTRGGDDPRIAASTASAADVGGLIGRLAGRMARAGRTRDLAICGGDTSSHALVALGARELRVDELFVLVGPICRTDDASDAAGCRVLLKGGQVGPVDVLRRFAGIPTR</sequence>
<reference evidence="10" key="1">
    <citation type="submission" date="2016-10" db="EMBL/GenBank/DDBJ databases">
        <authorList>
            <person name="Varghese N."/>
            <person name="Submissions S."/>
        </authorList>
    </citation>
    <scope>NUCLEOTIDE SEQUENCE [LARGE SCALE GENOMIC DNA]</scope>
    <source>
        <strain evidence="10">DSM 22002</strain>
    </source>
</reference>
<dbReference type="Gene3D" id="3.40.50.10840">
    <property type="entry name" value="Putative sugar-binding, N-terminal domain"/>
    <property type="match status" value="1"/>
</dbReference>
<dbReference type="InterPro" id="IPR042213">
    <property type="entry name" value="NBD_C_sf"/>
</dbReference>
<evidence type="ECO:0000256" key="1">
    <source>
        <dbReference type="ARBA" id="ARBA00005715"/>
    </source>
</evidence>
<evidence type="ECO:0000256" key="2">
    <source>
        <dbReference type="ARBA" id="ARBA00022679"/>
    </source>
</evidence>
<dbReference type="Gene3D" id="3.40.980.20">
    <property type="entry name" value="Four-carbon acid sugar kinase, nucleotide binding domain"/>
    <property type="match status" value="1"/>
</dbReference>
<feature type="domain" description="Four-carbon acid sugar kinase nucleotide binding" evidence="8">
    <location>
        <begin position="268"/>
        <end position="427"/>
    </location>
</feature>
<evidence type="ECO:0000259" key="7">
    <source>
        <dbReference type="Pfam" id="PF07005"/>
    </source>
</evidence>
<feature type="domain" description="Four-carbon acid sugar kinase N-terminal" evidence="7">
    <location>
        <begin position="8"/>
        <end position="246"/>
    </location>
</feature>
<protein>
    <submittedName>
        <fullName evidence="9">Uncharacterized conserved protein YgbK, DUF1537 family</fullName>
    </submittedName>
</protein>
<organism evidence="9 10">
    <name type="scientific">Agrococcus jejuensis</name>
    <dbReference type="NCBI Taxonomy" id="399736"/>
    <lineage>
        <taxon>Bacteria</taxon>
        <taxon>Bacillati</taxon>
        <taxon>Actinomycetota</taxon>
        <taxon>Actinomycetes</taxon>
        <taxon>Micrococcales</taxon>
        <taxon>Microbacteriaceae</taxon>
        <taxon>Agrococcus</taxon>
    </lineage>
</organism>
<gene>
    <name evidence="9" type="ORF">SAMN04489720_0322</name>
</gene>
<dbReference type="InterPro" id="IPR037051">
    <property type="entry name" value="4-carb_acid_sugar_kinase_N_sf"/>
</dbReference>
<dbReference type="Pfam" id="PF07005">
    <property type="entry name" value="SBD_N"/>
    <property type="match status" value="1"/>
</dbReference>
<evidence type="ECO:0000256" key="5">
    <source>
        <dbReference type="ARBA" id="ARBA00022840"/>
    </source>
</evidence>
<dbReference type="STRING" id="399736.SAMN04489720_0322"/>
<proteinExistence type="inferred from homology"/>
<keyword evidence="4" id="KW-0418">Kinase</keyword>
<keyword evidence="2" id="KW-0808">Transferase</keyword>
<dbReference type="SUPFAM" id="SSF142764">
    <property type="entry name" value="YgbK-like"/>
    <property type="match status" value="1"/>
</dbReference>
<keyword evidence="10" id="KW-1185">Reference proteome</keyword>
<dbReference type="Proteomes" id="UP000198822">
    <property type="component" value="Chromosome I"/>
</dbReference>
<evidence type="ECO:0000256" key="6">
    <source>
        <dbReference type="ARBA" id="ARBA00023277"/>
    </source>
</evidence>
<keyword evidence="6" id="KW-0119">Carbohydrate metabolism</keyword>
<dbReference type="InterPro" id="IPR010737">
    <property type="entry name" value="4-carb_acid_sugar_kinase_N"/>
</dbReference>
<dbReference type="Pfam" id="PF17042">
    <property type="entry name" value="NBD_C"/>
    <property type="match status" value="1"/>
</dbReference>
<dbReference type="RefSeq" id="WP_092501848.1">
    <property type="nucleotide sequence ID" value="NZ_LT629695.1"/>
</dbReference>
<keyword evidence="5" id="KW-0067">ATP-binding</keyword>
<evidence type="ECO:0000259" key="8">
    <source>
        <dbReference type="Pfam" id="PF17042"/>
    </source>
</evidence>
<name>A0A1G8ABV6_9MICO</name>
<keyword evidence="3" id="KW-0547">Nucleotide-binding</keyword>
<evidence type="ECO:0000256" key="4">
    <source>
        <dbReference type="ARBA" id="ARBA00022777"/>
    </source>
</evidence>
<dbReference type="EMBL" id="LT629695">
    <property type="protein sequence ID" value="SDH18353.1"/>
    <property type="molecule type" value="Genomic_DNA"/>
</dbReference>
<evidence type="ECO:0000313" key="10">
    <source>
        <dbReference type="Proteomes" id="UP000198822"/>
    </source>
</evidence>
<dbReference type="InterPro" id="IPR031475">
    <property type="entry name" value="NBD_C"/>
</dbReference>
<comment type="similarity">
    <text evidence="1">Belongs to the four-carbon acid sugar kinase family.</text>
</comment>
<dbReference type="GO" id="GO:0005524">
    <property type="term" value="F:ATP binding"/>
    <property type="evidence" value="ECO:0007669"/>
    <property type="project" value="UniProtKB-KW"/>
</dbReference>
<accession>A0A1G8ABV6</accession>
<evidence type="ECO:0000313" key="9">
    <source>
        <dbReference type="EMBL" id="SDH18353.1"/>
    </source>
</evidence>
<dbReference type="AlphaFoldDB" id="A0A1G8ABV6"/>
<dbReference type="GO" id="GO:0016301">
    <property type="term" value="F:kinase activity"/>
    <property type="evidence" value="ECO:0007669"/>
    <property type="project" value="UniProtKB-KW"/>
</dbReference>